<keyword evidence="6" id="KW-0804">Transcription</keyword>
<organism evidence="9 10">
    <name type="scientific">Talaromyces proteolyticus</name>
    <dbReference type="NCBI Taxonomy" id="1131652"/>
    <lineage>
        <taxon>Eukaryota</taxon>
        <taxon>Fungi</taxon>
        <taxon>Dikarya</taxon>
        <taxon>Ascomycota</taxon>
        <taxon>Pezizomycotina</taxon>
        <taxon>Eurotiomycetes</taxon>
        <taxon>Eurotiomycetidae</taxon>
        <taxon>Eurotiales</taxon>
        <taxon>Trichocomaceae</taxon>
        <taxon>Talaromyces</taxon>
        <taxon>Talaromyces sect. Bacilispori</taxon>
    </lineage>
</organism>
<keyword evidence="5" id="KW-0238">DNA-binding</keyword>
<sequence>MTNNNLPVGYENNNTTLAPGFIALIVVVGLLFIFTMMSFGFYIYARRRGLEWSFCYPCRYYDEEEEERRRYWWWQRQQQAYGYPAPAPGQGQTVTMARYA</sequence>
<evidence type="ECO:0000256" key="2">
    <source>
        <dbReference type="ARBA" id="ARBA00004123"/>
    </source>
</evidence>
<dbReference type="Pfam" id="PF04689">
    <property type="entry name" value="S1FA"/>
    <property type="match status" value="1"/>
</dbReference>
<keyword evidence="8" id="KW-1133">Transmembrane helix</keyword>
<protein>
    <submittedName>
        <fullName evidence="9">Uncharacterized protein</fullName>
    </submittedName>
</protein>
<evidence type="ECO:0000256" key="8">
    <source>
        <dbReference type="SAM" id="Phobius"/>
    </source>
</evidence>
<dbReference type="EMBL" id="JAJTJA010000011">
    <property type="protein sequence ID" value="KAH8692143.1"/>
    <property type="molecule type" value="Genomic_DNA"/>
</dbReference>
<reference evidence="9" key="1">
    <citation type="submission" date="2021-12" db="EMBL/GenBank/DDBJ databases">
        <title>Convergent genome expansion in fungi linked to evolution of root-endophyte symbiosis.</title>
        <authorList>
            <consortium name="DOE Joint Genome Institute"/>
            <person name="Ke Y.-H."/>
            <person name="Bonito G."/>
            <person name="Liao H.-L."/>
            <person name="Looney B."/>
            <person name="Rojas-Flechas A."/>
            <person name="Nash J."/>
            <person name="Hameed K."/>
            <person name="Schadt C."/>
            <person name="Martin F."/>
            <person name="Crous P.W."/>
            <person name="Miettinen O."/>
            <person name="Magnuson J.K."/>
            <person name="Labbe J."/>
            <person name="Jacobson D."/>
            <person name="Doktycz M.J."/>
            <person name="Veneault-Fourrey C."/>
            <person name="Kuo A."/>
            <person name="Mondo S."/>
            <person name="Calhoun S."/>
            <person name="Riley R."/>
            <person name="Ohm R."/>
            <person name="LaButti K."/>
            <person name="Andreopoulos B."/>
            <person name="Pangilinan J."/>
            <person name="Nolan M."/>
            <person name="Tritt A."/>
            <person name="Clum A."/>
            <person name="Lipzen A."/>
            <person name="Daum C."/>
            <person name="Barry K."/>
            <person name="Grigoriev I.V."/>
            <person name="Vilgalys R."/>
        </authorList>
    </citation>
    <scope>NUCLEOTIDE SEQUENCE</scope>
    <source>
        <strain evidence="9">PMI_201</strain>
    </source>
</reference>
<evidence type="ECO:0000256" key="4">
    <source>
        <dbReference type="ARBA" id="ARBA00023015"/>
    </source>
</evidence>
<accession>A0AAD4PW60</accession>
<comment type="similarity">
    <text evidence="3">Belongs to the S1FA transcription factor family.</text>
</comment>
<dbReference type="AlphaFoldDB" id="A0AAD4PW60"/>
<dbReference type="Proteomes" id="UP001201262">
    <property type="component" value="Unassembled WGS sequence"/>
</dbReference>
<evidence type="ECO:0000256" key="6">
    <source>
        <dbReference type="ARBA" id="ARBA00023163"/>
    </source>
</evidence>
<proteinExistence type="inferred from homology"/>
<dbReference type="GO" id="GO:0005634">
    <property type="term" value="C:nucleus"/>
    <property type="evidence" value="ECO:0007669"/>
    <property type="project" value="UniProtKB-SubCell"/>
</dbReference>
<keyword evidence="4" id="KW-0805">Transcription regulation</keyword>
<dbReference type="GeneID" id="70249434"/>
<evidence type="ECO:0000256" key="7">
    <source>
        <dbReference type="ARBA" id="ARBA00023242"/>
    </source>
</evidence>
<dbReference type="GO" id="GO:0006355">
    <property type="term" value="P:regulation of DNA-templated transcription"/>
    <property type="evidence" value="ECO:0007669"/>
    <property type="project" value="InterPro"/>
</dbReference>
<feature type="transmembrane region" description="Helical" evidence="8">
    <location>
        <begin position="20"/>
        <end position="44"/>
    </location>
</feature>
<comment type="subcellular location">
    <subcellularLocation>
        <location evidence="2">Nucleus</location>
    </subcellularLocation>
</comment>
<dbReference type="GO" id="GO:0003677">
    <property type="term" value="F:DNA binding"/>
    <property type="evidence" value="ECO:0007669"/>
    <property type="project" value="UniProtKB-KW"/>
</dbReference>
<name>A0AAD4PW60_9EURO</name>
<keyword evidence="10" id="KW-1185">Reference proteome</keyword>
<evidence type="ECO:0000313" key="9">
    <source>
        <dbReference type="EMBL" id="KAH8692143.1"/>
    </source>
</evidence>
<gene>
    <name evidence="9" type="ORF">BGW36DRAFT_410637</name>
</gene>
<evidence type="ECO:0000256" key="1">
    <source>
        <dbReference type="ARBA" id="ARBA00002946"/>
    </source>
</evidence>
<comment type="function">
    <text evidence="1">DNA-binding protein that specifically recognizes a negative element (S1F) within the RPS1 promoter.</text>
</comment>
<dbReference type="InterPro" id="IPR006779">
    <property type="entry name" value="S1FA_DNA-bd"/>
</dbReference>
<dbReference type="RefSeq" id="XP_046068140.1">
    <property type="nucleotide sequence ID" value="XM_046219147.1"/>
</dbReference>
<evidence type="ECO:0000313" key="10">
    <source>
        <dbReference type="Proteomes" id="UP001201262"/>
    </source>
</evidence>
<keyword evidence="8" id="KW-0472">Membrane</keyword>
<comment type="caution">
    <text evidence="9">The sequence shown here is derived from an EMBL/GenBank/DDBJ whole genome shotgun (WGS) entry which is preliminary data.</text>
</comment>
<evidence type="ECO:0000256" key="5">
    <source>
        <dbReference type="ARBA" id="ARBA00023125"/>
    </source>
</evidence>
<keyword evidence="8" id="KW-0812">Transmembrane</keyword>
<keyword evidence="7" id="KW-0539">Nucleus</keyword>
<evidence type="ECO:0000256" key="3">
    <source>
        <dbReference type="ARBA" id="ARBA00007382"/>
    </source>
</evidence>